<dbReference type="HOGENOM" id="CLU_052011_3_0_6"/>
<organism evidence="5 6">
    <name type="scientific">Erwinia tasmaniensis (strain DSM 17950 / CFBP 7177 / CIP 109463 / NCPPB 4357 / Et1/99)</name>
    <dbReference type="NCBI Taxonomy" id="465817"/>
    <lineage>
        <taxon>Bacteria</taxon>
        <taxon>Pseudomonadati</taxon>
        <taxon>Pseudomonadota</taxon>
        <taxon>Gammaproteobacteria</taxon>
        <taxon>Enterobacterales</taxon>
        <taxon>Erwiniaceae</taxon>
        <taxon>Erwinia</taxon>
    </lineage>
</organism>
<feature type="signal peptide" evidence="4">
    <location>
        <begin position="1"/>
        <end position="28"/>
    </location>
</feature>
<protein>
    <recommendedName>
        <fullName evidence="3">Uncharacterized protein YbaV</fullName>
    </recommendedName>
</protein>
<evidence type="ECO:0000256" key="3">
    <source>
        <dbReference type="ARBA" id="ARBA00070757"/>
    </source>
</evidence>
<keyword evidence="6" id="KW-1185">Reference proteome</keyword>
<dbReference type="KEGG" id="eta:ETA_25020"/>
<gene>
    <name evidence="5" type="primary">ybaV</name>
    <name evidence="5" type="ordered locus">ETA_25020</name>
</gene>
<dbReference type="PANTHER" id="PTHR21180:SF32">
    <property type="entry name" value="ENDONUCLEASE_EXONUCLEASE_PHOSPHATASE FAMILY DOMAIN-CONTAINING PROTEIN 1"/>
    <property type="match status" value="1"/>
</dbReference>
<proteinExistence type="predicted"/>
<reference evidence="5 6" key="1">
    <citation type="journal article" date="2008" name="Environ. Microbiol.">
        <title>The genome of Erwinia tasmaniensis strain Et1/99, a non-pathogenic bacterium in the genus Erwinia.</title>
        <authorList>
            <person name="Kube M."/>
            <person name="Migdoll A.M."/>
            <person name="Mueller I."/>
            <person name="Kuhl H."/>
            <person name="Beck A."/>
            <person name="Reinhardt R."/>
            <person name="Geider K."/>
        </authorList>
    </citation>
    <scope>NUCLEOTIDE SEQUENCE [LARGE SCALE GENOMIC DNA]</scope>
    <source>
        <strain evidence="6">DSM 17950 / CFBP 7177 / CIP 109463 / NCPPB 4357 / Et1/99</strain>
    </source>
</reference>
<dbReference type="FunFam" id="1.10.150.280:FF:000001">
    <property type="entry name" value="Competence protein ComEA helix-hairpin-helix repeat region"/>
    <property type="match status" value="1"/>
</dbReference>
<keyword evidence="1 4" id="KW-0732">Signal</keyword>
<dbReference type="InterPro" id="IPR010994">
    <property type="entry name" value="RuvA_2-like"/>
</dbReference>
<dbReference type="GO" id="GO:0015628">
    <property type="term" value="P:protein secretion by the type II secretion system"/>
    <property type="evidence" value="ECO:0007669"/>
    <property type="project" value="TreeGrafter"/>
</dbReference>
<dbReference type="AlphaFoldDB" id="B2VHT5"/>
<dbReference type="EMBL" id="CU468135">
    <property type="protein sequence ID" value="CAO97548.1"/>
    <property type="molecule type" value="Genomic_DNA"/>
</dbReference>
<feature type="chain" id="PRO_5002784206" description="Uncharacterized protein YbaV" evidence="4">
    <location>
        <begin position="29"/>
        <end position="115"/>
    </location>
</feature>
<dbReference type="GO" id="GO:0015627">
    <property type="term" value="C:type II protein secretion system complex"/>
    <property type="evidence" value="ECO:0007669"/>
    <property type="project" value="TreeGrafter"/>
</dbReference>
<dbReference type="STRING" id="465817.ETA_25020"/>
<dbReference type="InterPro" id="IPR051675">
    <property type="entry name" value="Endo/Exo/Phosphatase_dom_1"/>
</dbReference>
<evidence type="ECO:0000313" key="6">
    <source>
        <dbReference type="Proteomes" id="UP000001726"/>
    </source>
</evidence>
<dbReference type="eggNOG" id="COG1555">
    <property type="taxonomic scope" value="Bacteria"/>
</dbReference>
<dbReference type="SUPFAM" id="SSF47781">
    <property type="entry name" value="RuvA domain 2-like"/>
    <property type="match status" value="1"/>
</dbReference>
<evidence type="ECO:0000256" key="1">
    <source>
        <dbReference type="ARBA" id="ARBA00022729"/>
    </source>
</evidence>
<dbReference type="Pfam" id="PF12836">
    <property type="entry name" value="HHH_3"/>
    <property type="match status" value="1"/>
</dbReference>
<dbReference type="NCBIfam" id="TIGR00426">
    <property type="entry name" value="competence protein ComEA helix-hairpin-helix repeat region"/>
    <property type="match status" value="1"/>
</dbReference>
<dbReference type="Gene3D" id="1.10.150.280">
    <property type="entry name" value="AF1531-like domain"/>
    <property type="match status" value="1"/>
</dbReference>
<evidence type="ECO:0000313" key="5">
    <source>
        <dbReference type="EMBL" id="CAO97548.1"/>
    </source>
</evidence>
<accession>B2VHT5</accession>
<evidence type="ECO:0000256" key="4">
    <source>
        <dbReference type="SAM" id="SignalP"/>
    </source>
</evidence>
<dbReference type="InterPro" id="IPR004509">
    <property type="entry name" value="Competence_ComEA_HhH"/>
</dbReference>
<dbReference type="Proteomes" id="UP000001726">
    <property type="component" value="Chromosome"/>
</dbReference>
<dbReference type="PANTHER" id="PTHR21180">
    <property type="entry name" value="ENDONUCLEASE/EXONUCLEASE/PHOSPHATASE FAMILY DOMAIN-CONTAINING PROTEIN 1"/>
    <property type="match status" value="1"/>
</dbReference>
<sequence>MEENSMRNYRLQRLAFVLALGLVTPVLATNAAPENGRAMVKTMQTKKESGHEQVSINNASAQELAAVMNGVGLKKAESIVSYREKYGPFTGIEQLKEVPGLGNALVERNLDNLKL</sequence>
<keyword evidence="2" id="KW-0677">Repeat</keyword>
<name>B2VHT5_ERWT9</name>
<evidence type="ECO:0000256" key="2">
    <source>
        <dbReference type="ARBA" id="ARBA00022737"/>
    </source>
</evidence>